<keyword evidence="1" id="KW-0067">ATP-binding</keyword>
<keyword evidence="2" id="KW-1185">Reference proteome</keyword>
<name>A0ACC2SIP3_9FUNG</name>
<organism evidence="1 2">
    <name type="scientific">Entomophthora muscae</name>
    <dbReference type="NCBI Taxonomy" id="34485"/>
    <lineage>
        <taxon>Eukaryota</taxon>
        <taxon>Fungi</taxon>
        <taxon>Fungi incertae sedis</taxon>
        <taxon>Zoopagomycota</taxon>
        <taxon>Entomophthoromycotina</taxon>
        <taxon>Entomophthoromycetes</taxon>
        <taxon>Entomophthorales</taxon>
        <taxon>Entomophthoraceae</taxon>
        <taxon>Entomophthora</taxon>
    </lineage>
</organism>
<keyword evidence="1" id="KW-0347">Helicase</keyword>
<evidence type="ECO:0000313" key="1">
    <source>
        <dbReference type="EMBL" id="KAJ9062111.1"/>
    </source>
</evidence>
<sequence>MAEEHAKNSQYQYVGNSNLVIQSKRSGPRDNEPTGEPDSLAGRINPADFGARAIREKPKEIERQRQPAKKGKHGGEKKKSSARDISGQGYGHTSVLGATDDFETLNYRPKTKETRAAYEMMLSLVQRQLGDQSQEVVRSATDAVLEILKTDTMKDLDKLNYIKITLTSLTQDQFGQLVSLSKKLTDYIAEGDTTKDDVMDGELGVAVIFDEDDDDGRDEFGLKEDSDEEEEEEEEDKAMEDDMFNPEAVTDLPQELTDNIEVIASRTKELSVKDQVMPYDVDAFWLQRLVKTYFPDERIATEKTERAMQLLAADTPLRDCENELMELTGYSHFELVSTLIKNRDVIVWCTRLARAGKDTQERINTEREMESLGLGHILRALATDRNRPHQSAGDASNAAPEAATSTAGIAPKQNIDLDQLVFTQGAHLMSNKTCKLPAGSYKRTYKGYDEFHVLAPQVKPMEVGERLVPIKELPAWCQPAFASSQQLNRIQSRVYPCAFKNDGNMLLCAPTGAGKTNCAMLCILREIGKYYNEETKTVDLDAFKLVYIAPMKALVQEMVGGFSERLKFLGITVAELTGDSQLTKQQISETQILVTTPEKWDIITRKATDRSYTNLVRLVIMDEIHLLHDDRGPILESIVARALRHSEETQEPIRLVGLSATLPNFNDVATFLRVDPKSGLFEFDSSFRPCPLRQQFIGITEKKAIKRFQAMNEVCYTKVMDQAGKNQTLVFVHSRKETARTAQALRDMAVEAGTITEFLPESSSKEILENDADAIKDAALKDLLPYGFAIHHAGMARADRTAVEDLFREGHIQVLVSTATLAWGVNLPAHTVIIKGTQIYSPEKGCWTELSPQDVLQMLGRAGRPQYDTFGEGIIITTHGELQYYLSLLNAQLPIESQFVSRLSDNLNAEIVLGTVRSRDDAVEWLGYTYLYVRMMRNSPLYGISEAELNEDPLLRQKRVDLIHAAASVLDSCQMLKYDRRTGRFQGTELGRIAAHYYISHRSMATYNQHLRPSMSYIELFRAFAMSDEFRYIPVREEEKLEVAKLLERVPIPVKEGPEEPAAKINVLLQAYISQLGLEGFALMSDMVYVTQSASRILRAMFEMCLRRGWSSLARAALDLCKIVDRRCWLSMTPLRQFRTIPPDLIKRIDAKKYPWDRYLDLDAHQLGELVGKPSAGNLIHKFVHMLPHLDITAQVQPITRSLLRIELTISPDFVWDTRFHGSAEVFWVLVEDADGDNILYHESFVLKQRYIKEEHYLAFTVPLHEPTPPNYFVSVVSDRWLHSETRQAVVFHHMILPERYPPHTELYDMQPLPVEALQDPAHQSLYRGWVAYFNPIQTQVFNTFYGSDDNVFLGAPSGSGKTMCAEFAILRLWARGESRCLYLASCQEVVDEMVEQWKVRFAPLGKDVLALTGETSADLRLLDRADLVLATPTQWDVISRNWRKRRNVQELGLIIADDIHMVGGVAGPTYEVVVSRMRYIVSQTGFSTRTIALSAPLANARDVAVWIGAPTSATFNFHPADRPVPLEVHIQSFAIPHFPSRMLAMAKPTFNAINAYAATSSTIVYVPSRRQCRLTAAELSTLQAASVTPTAFLGCQPDQIAKAASQVSDASLAQLLPSGIGFFHEALSEEDKLIIERLFQAGAIRVLVASRDSCWGMGKFNCQLVVIMGAQFFEGKEHRYVDYPVADMLKMLGRASSPLDGATGRCVLMCQPNKKEYYKKFLNEGLPIESHLDHELHDCFNAAIVTRTIENKQDAVDFLTWTFLYRRLAKNPNYYNLQGTTHQHLSDHLTELVESTMTRLADTLCIHVENEVEVSSLNLGMIAAYYNIHYDTLDLLSHSLTSRTKLRGLLEIVAAANEFSQLPIRHHEEALLLKLYAQLPVRLAEANMRTPAVKTHLLLQAHFARTSLPPDLTADQAWVLRRIIPLLQATVDVASSKGWLQPALAAMELAQMCVQAQWDRDSPLKQLPYFDAARIQLAQSEGIESVIDFMECEESSRQKVLDKLNPRQIHDIAAVVNRYPSLALQHEIATDPENLKERAPFRINISVEREDDEEDISDKAIDIKVNAPFFPCAKDEAWWVVVGEPSANQLLAIKRFTVAAPSLQLALEFPAPRPAGKHALKLYLMADSYLGCDQEYDIDVEILEGLPSDAEDEEEDDDEDED</sequence>
<dbReference type="Proteomes" id="UP001165960">
    <property type="component" value="Unassembled WGS sequence"/>
</dbReference>
<proteinExistence type="predicted"/>
<comment type="caution">
    <text evidence="1">The sequence shown here is derived from an EMBL/GenBank/DDBJ whole genome shotgun (WGS) entry which is preliminary data.</text>
</comment>
<keyword evidence="1" id="KW-0378">Hydrolase</keyword>
<dbReference type="EMBL" id="QTSX02005024">
    <property type="protein sequence ID" value="KAJ9062111.1"/>
    <property type="molecule type" value="Genomic_DNA"/>
</dbReference>
<protein>
    <submittedName>
        <fullName evidence="1">Pre-mRNA-splicing helicase BRR2</fullName>
        <ecNumber evidence="1">3.6.4.13</ecNumber>
    </submittedName>
</protein>
<reference evidence="1" key="1">
    <citation type="submission" date="2022-04" db="EMBL/GenBank/DDBJ databases">
        <title>Genome of the entomopathogenic fungus Entomophthora muscae.</title>
        <authorList>
            <person name="Elya C."/>
            <person name="Lovett B.R."/>
            <person name="Lee E."/>
            <person name="Macias A.M."/>
            <person name="Hajek A.E."/>
            <person name="De Bivort B.L."/>
            <person name="Kasson M.T."/>
            <person name="De Fine Licht H.H."/>
            <person name="Stajich J.E."/>
        </authorList>
    </citation>
    <scope>NUCLEOTIDE SEQUENCE</scope>
    <source>
        <strain evidence="1">Berkeley</strain>
    </source>
</reference>
<accession>A0ACC2SIP3</accession>
<gene>
    <name evidence="1" type="primary">brr2_1</name>
    <name evidence="1" type="ORF">DSO57_1014182</name>
</gene>
<dbReference type="EC" id="3.6.4.13" evidence="1"/>
<evidence type="ECO:0000313" key="2">
    <source>
        <dbReference type="Proteomes" id="UP001165960"/>
    </source>
</evidence>
<keyword evidence="1" id="KW-0547">Nucleotide-binding</keyword>